<evidence type="ECO:0000313" key="14">
    <source>
        <dbReference type="EMBL" id="PQM29072.1"/>
    </source>
</evidence>
<proteinExistence type="inferred from homology"/>
<evidence type="ECO:0000256" key="6">
    <source>
        <dbReference type="ARBA" id="ARBA00022475"/>
    </source>
</evidence>
<evidence type="ECO:0000256" key="2">
    <source>
        <dbReference type="ARBA" id="ARBA00004249"/>
    </source>
</evidence>
<accession>A0A2S8B9I6</accession>
<dbReference type="GO" id="GO:0022857">
    <property type="term" value="F:transmembrane transporter activity"/>
    <property type="evidence" value="ECO:0007669"/>
    <property type="project" value="InterPro"/>
</dbReference>
<evidence type="ECO:0000256" key="9">
    <source>
        <dbReference type="ARBA" id="ARBA00022927"/>
    </source>
</evidence>
<dbReference type="OrthoDB" id="9798629at2"/>
<dbReference type="PANTHER" id="PTHR30558">
    <property type="entry name" value="EXBD MEMBRANE COMPONENT OF PMF-DRIVEN MACROMOLECULE IMPORT SYSTEM"/>
    <property type="match status" value="1"/>
</dbReference>
<dbReference type="Pfam" id="PF02472">
    <property type="entry name" value="ExbD"/>
    <property type="match status" value="1"/>
</dbReference>
<evidence type="ECO:0000256" key="11">
    <source>
        <dbReference type="ARBA" id="ARBA00023136"/>
    </source>
</evidence>
<keyword evidence="9 12" id="KW-0653">Protein transport</keyword>
<keyword evidence="6" id="KW-1003">Cell membrane</keyword>
<sequence>MAMSVGDKGEDAPMSDINTTPLVDIMLVLLIIFLITVPVVLKTVSLKLPDVVFEPTTTKPENVNLSVRSADTDGDGEPNADSSACEVYWGQTPVDSKQLLDLGQKKLEKLIEDIGGVQNITEDNFPEVHIRGDVNTPYQCIGGVIYTMQYAGFQKIGFISEPAAGSSTLGRL</sequence>
<evidence type="ECO:0000256" key="3">
    <source>
        <dbReference type="ARBA" id="ARBA00005811"/>
    </source>
</evidence>
<protein>
    <submittedName>
        <fullName evidence="14">Biopolymer transporter ExbD</fullName>
    </submittedName>
</protein>
<dbReference type="GO" id="GO:0015031">
    <property type="term" value="P:protein transport"/>
    <property type="evidence" value="ECO:0007669"/>
    <property type="project" value="UniProtKB-KW"/>
</dbReference>
<comment type="caution">
    <text evidence="14">The sequence shown here is derived from an EMBL/GenBank/DDBJ whole genome shotgun (WGS) entry which is preliminary data.</text>
</comment>
<dbReference type="Proteomes" id="UP000238954">
    <property type="component" value="Chromosome"/>
</dbReference>
<dbReference type="AlphaFoldDB" id="A0A2S8B9I6"/>
<dbReference type="PANTHER" id="PTHR30558:SF12">
    <property type="entry name" value="BIOPOLYMER TRANSPORT PROTEIN EXBD"/>
    <property type="match status" value="1"/>
</dbReference>
<dbReference type="GO" id="GO:0005886">
    <property type="term" value="C:plasma membrane"/>
    <property type="evidence" value="ECO:0007669"/>
    <property type="project" value="UniProtKB-SubCell"/>
</dbReference>
<organism evidence="14 15">
    <name type="scientific">Sphingopyxis lindanitolerans</name>
    <dbReference type="NCBI Taxonomy" id="2054227"/>
    <lineage>
        <taxon>Bacteria</taxon>
        <taxon>Pseudomonadati</taxon>
        <taxon>Pseudomonadota</taxon>
        <taxon>Alphaproteobacteria</taxon>
        <taxon>Sphingomonadales</taxon>
        <taxon>Sphingomonadaceae</taxon>
        <taxon>Sphingopyxis</taxon>
    </lineage>
</organism>
<dbReference type="EMBL" id="PHFW01000002">
    <property type="protein sequence ID" value="PQM29072.1"/>
    <property type="molecule type" value="Genomic_DNA"/>
</dbReference>
<reference evidence="15" key="1">
    <citation type="submission" date="2017-11" db="EMBL/GenBank/DDBJ databases">
        <title>The complete genome sequence of Sphingopyxis pomeranensis sp. nov. strain WS5A3p.</title>
        <authorList>
            <person name="Kaminski M.A."/>
        </authorList>
    </citation>
    <scope>NUCLEOTIDE SEQUENCE [LARGE SCALE GENOMIC DNA]</scope>
    <source>
        <strain evidence="15">WS5A3p</strain>
    </source>
</reference>
<name>A0A2S8B9I6_9SPHN</name>
<evidence type="ECO:0000256" key="7">
    <source>
        <dbReference type="ARBA" id="ARBA00022519"/>
    </source>
</evidence>
<evidence type="ECO:0000256" key="1">
    <source>
        <dbReference type="ARBA" id="ARBA00003540"/>
    </source>
</evidence>
<dbReference type="Gene3D" id="3.30.420.270">
    <property type="match status" value="1"/>
</dbReference>
<evidence type="ECO:0000256" key="4">
    <source>
        <dbReference type="ARBA" id="ARBA00011471"/>
    </source>
</evidence>
<evidence type="ECO:0000256" key="10">
    <source>
        <dbReference type="ARBA" id="ARBA00022989"/>
    </source>
</evidence>
<evidence type="ECO:0000256" key="8">
    <source>
        <dbReference type="ARBA" id="ARBA00022692"/>
    </source>
</evidence>
<feature type="transmembrane region" description="Helical" evidence="13">
    <location>
        <begin position="20"/>
        <end position="41"/>
    </location>
</feature>
<comment type="subunit">
    <text evidence="4">The accessory proteins ExbB and ExbD seem to form a complex with TonB.</text>
</comment>
<evidence type="ECO:0000256" key="5">
    <source>
        <dbReference type="ARBA" id="ARBA00022448"/>
    </source>
</evidence>
<keyword evidence="8 12" id="KW-0812">Transmembrane</keyword>
<gene>
    <name evidence="14" type="ORF">CVO77_11820</name>
</gene>
<evidence type="ECO:0000256" key="12">
    <source>
        <dbReference type="RuleBase" id="RU003879"/>
    </source>
</evidence>
<keyword evidence="10 13" id="KW-1133">Transmembrane helix</keyword>
<keyword evidence="11 13" id="KW-0472">Membrane</keyword>
<dbReference type="RefSeq" id="WP_105999232.1">
    <property type="nucleotide sequence ID" value="NZ_CM009578.1"/>
</dbReference>
<comment type="similarity">
    <text evidence="3 12">Belongs to the ExbD/TolR family.</text>
</comment>
<keyword evidence="15" id="KW-1185">Reference proteome</keyword>
<comment type="function">
    <text evidence="1">Involved in the TonB-dependent energy-dependent transport of various receptor-bound substrates.</text>
</comment>
<comment type="subcellular location">
    <subcellularLocation>
        <location evidence="2">Cell inner membrane</location>
        <topology evidence="2">Single-pass type II membrane protein</topology>
    </subcellularLocation>
    <subcellularLocation>
        <location evidence="12">Cell membrane</location>
        <topology evidence="12">Single-pass type II membrane protein</topology>
    </subcellularLocation>
</comment>
<keyword evidence="7" id="KW-0997">Cell inner membrane</keyword>
<dbReference type="InterPro" id="IPR003400">
    <property type="entry name" value="ExbD"/>
</dbReference>
<evidence type="ECO:0000313" key="15">
    <source>
        <dbReference type="Proteomes" id="UP000238954"/>
    </source>
</evidence>
<evidence type="ECO:0000256" key="13">
    <source>
        <dbReference type="SAM" id="Phobius"/>
    </source>
</evidence>
<keyword evidence="5 12" id="KW-0813">Transport</keyword>